<dbReference type="HOGENOM" id="CLU_346744_0_0_0"/>
<name>Q1IIM4_KORVE</name>
<protein>
    <submittedName>
        <fullName evidence="3">Peptidase M1, membrane alanine aminopeptidase</fullName>
    </submittedName>
</protein>
<dbReference type="SUPFAM" id="SSF63737">
    <property type="entry name" value="Leukotriene A4 hydrolase N-terminal domain"/>
    <property type="match status" value="1"/>
</dbReference>
<evidence type="ECO:0000256" key="1">
    <source>
        <dbReference type="SAM" id="SignalP"/>
    </source>
</evidence>
<dbReference type="InterPro" id="IPR042097">
    <property type="entry name" value="Aminopeptidase_N-like_N_sf"/>
</dbReference>
<keyword evidence="3" id="KW-0031">Aminopeptidase</keyword>
<dbReference type="GO" id="GO:0070006">
    <property type="term" value="F:metalloaminopeptidase activity"/>
    <property type="evidence" value="ECO:0007669"/>
    <property type="project" value="TreeGrafter"/>
</dbReference>
<evidence type="ECO:0000259" key="2">
    <source>
        <dbReference type="Pfam" id="PF01433"/>
    </source>
</evidence>
<dbReference type="InterPro" id="IPR014782">
    <property type="entry name" value="Peptidase_M1_dom"/>
</dbReference>
<keyword evidence="4" id="KW-1185">Reference proteome</keyword>
<dbReference type="GO" id="GO:0008270">
    <property type="term" value="F:zinc ion binding"/>
    <property type="evidence" value="ECO:0007669"/>
    <property type="project" value="InterPro"/>
</dbReference>
<keyword evidence="1" id="KW-0732">Signal</keyword>
<accession>Q1IIM4</accession>
<dbReference type="Proteomes" id="UP000002432">
    <property type="component" value="Chromosome"/>
</dbReference>
<dbReference type="RefSeq" id="WP_011525073.1">
    <property type="nucleotide sequence ID" value="NC_008009.1"/>
</dbReference>
<dbReference type="InterPro" id="IPR027268">
    <property type="entry name" value="Peptidase_M4/M1_CTD_sf"/>
</dbReference>
<sequence length="828" mass="92636">MRTSGGSRWLITVALLACSCVLCAQENPPAAANTILPLYHALRTVRLDTSKVFKIREAVIDREDLHIFFNDGTVVFTQEVEGKITGLYFEGDGEVLLRPPNRTEKLSLGLFTKEGVLADKFTHAYLRFNDDVYAELKASLRPPVDLDTSQVAQFDDAAVRLADLDALRLLTAFTSGPAKDETGRTVMADRFLHARIGGSTHGTYDLFYDTRNPEQIVAGQLGHNGGFSYYDLWMSFLSRHVREGKTDGVVPLRTADAVHVDKFKIEAVIHPPKDLSGEALLDVSVRQGGPRMLFFELSHELKVKSVVLGGAPIEFLQNEAIEGTQLARRGNDFIAVVLPAPCKPGEKFRLEFRYEGSVLADAGGGLLYVGARGTWYPNRGLTPSQYEMTFSYPPQWTLLATGEKASETQEGELRRSTWVTNRPIPIAGFNLGQYVEARDKAQNAEIEAYASHGVEKDLPSTQTYTLQRRRDPWSGPGLEEITVSLNFNPAAGAKIVAREAAKSVEFYDSLLGPYPYPSLKLTQLPGPDSQGWPGLIYLSSYTFLTPEEREHLGMNDFVKTFFGTLVTRHEVAHMWWGHQVFWNSYRDQWLSEALANYSALLMTQQDEPQKFRIIMDGYRSQLLSKREGADLYEAGPVTLGLRLNSSKFPDAYQAIAYGRGTWLIHMLRSMLQDGTRASRGKTKVSGDDLFIQALRSVLQKHRDGPMTNDDLREAFEQVWPESLRFEGRKSLDWFFDGWVNGTAIPALEVSGLKFAKQGTEEFVSGVIHQKDAPDDLVTSIPVYSQNGERFDYLGRVFAVGNDTRFRLPSHGGHKIVLDPFHTVLTRPN</sequence>
<dbReference type="EMBL" id="CP000360">
    <property type="protein sequence ID" value="ABF43276.1"/>
    <property type="molecule type" value="Genomic_DNA"/>
</dbReference>
<proteinExistence type="predicted"/>
<dbReference type="InterPro" id="IPR050344">
    <property type="entry name" value="Peptidase_M1_aminopeptidases"/>
</dbReference>
<dbReference type="GO" id="GO:0005615">
    <property type="term" value="C:extracellular space"/>
    <property type="evidence" value="ECO:0007669"/>
    <property type="project" value="TreeGrafter"/>
</dbReference>
<dbReference type="EnsemblBacteria" id="ABF43276">
    <property type="protein sequence ID" value="ABF43276"/>
    <property type="gene ID" value="Acid345_4276"/>
</dbReference>
<evidence type="ECO:0000313" key="3">
    <source>
        <dbReference type="EMBL" id="ABF43276.1"/>
    </source>
</evidence>
<dbReference type="GO" id="GO:0042277">
    <property type="term" value="F:peptide binding"/>
    <property type="evidence" value="ECO:0007669"/>
    <property type="project" value="TreeGrafter"/>
</dbReference>
<feature type="signal peptide" evidence="1">
    <location>
        <begin position="1"/>
        <end position="24"/>
    </location>
</feature>
<dbReference type="STRING" id="204669.Acid345_4276"/>
<gene>
    <name evidence="3" type="ordered locus">Acid345_4276</name>
</gene>
<dbReference type="SUPFAM" id="SSF55486">
    <property type="entry name" value="Metalloproteases ('zincins'), catalytic domain"/>
    <property type="match status" value="1"/>
</dbReference>
<dbReference type="GO" id="GO:0016020">
    <property type="term" value="C:membrane"/>
    <property type="evidence" value="ECO:0007669"/>
    <property type="project" value="TreeGrafter"/>
</dbReference>
<feature type="domain" description="Peptidase M1 membrane alanine aminopeptidase" evidence="2">
    <location>
        <begin position="564"/>
        <end position="738"/>
    </location>
</feature>
<reference evidence="3 4" key="1">
    <citation type="journal article" date="2009" name="Appl. Environ. Microbiol.">
        <title>Three genomes from the phylum Acidobacteria provide insight into the lifestyles of these microorganisms in soils.</title>
        <authorList>
            <person name="Ward N.L."/>
            <person name="Challacombe J.F."/>
            <person name="Janssen P.H."/>
            <person name="Henrissat B."/>
            <person name="Coutinho P.M."/>
            <person name="Wu M."/>
            <person name="Xie G."/>
            <person name="Haft D.H."/>
            <person name="Sait M."/>
            <person name="Badger J."/>
            <person name="Barabote R.D."/>
            <person name="Bradley B."/>
            <person name="Brettin T.S."/>
            <person name="Brinkac L.M."/>
            <person name="Bruce D."/>
            <person name="Creasy T."/>
            <person name="Daugherty S.C."/>
            <person name="Davidsen T.M."/>
            <person name="DeBoy R.T."/>
            <person name="Detter J.C."/>
            <person name="Dodson R.J."/>
            <person name="Durkin A.S."/>
            <person name="Ganapathy A."/>
            <person name="Gwinn-Giglio M."/>
            <person name="Han C.S."/>
            <person name="Khouri H."/>
            <person name="Kiss H."/>
            <person name="Kothari S.P."/>
            <person name="Madupu R."/>
            <person name="Nelson K.E."/>
            <person name="Nelson W.C."/>
            <person name="Paulsen I."/>
            <person name="Penn K."/>
            <person name="Ren Q."/>
            <person name="Rosovitz M.J."/>
            <person name="Selengut J.D."/>
            <person name="Shrivastava S."/>
            <person name="Sullivan S.A."/>
            <person name="Tapia R."/>
            <person name="Thompson L.S."/>
            <person name="Watkins K.L."/>
            <person name="Yang Q."/>
            <person name="Yu C."/>
            <person name="Zafar N."/>
            <person name="Zhou L."/>
            <person name="Kuske C.R."/>
        </authorList>
    </citation>
    <scope>NUCLEOTIDE SEQUENCE [LARGE SCALE GENOMIC DNA]</scope>
    <source>
        <strain evidence="3 4">Ellin345</strain>
    </source>
</reference>
<feature type="chain" id="PRO_5004190728" evidence="1">
    <location>
        <begin position="25"/>
        <end position="828"/>
    </location>
</feature>
<dbReference type="GO" id="GO:0043171">
    <property type="term" value="P:peptide catabolic process"/>
    <property type="evidence" value="ECO:0007669"/>
    <property type="project" value="TreeGrafter"/>
</dbReference>
<dbReference type="OrthoDB" id="100605at2"/>
<dbReference type="GO" id="GO:0005737">
    <property type="term" value="C:cytoplasm"/>
    <property type="evidence" value="ECO:0007669"/>
    <property type="project" value="TreeGrafter"/>
</dbReference>
<dbReference type="KEGG" id="aba:Acid345_4276"/>
<dbReference type="AlphaFoldDB" id="Q1IIM4"/>
<keyword evidence="3" id="KW-0378">Hydrolase</keyword>
<dbReference type="Pfam" id="PF01433">
    <property type="entry name" value="Peptidase_M1"/>
    <property type="match status" value="1"/>
</dbReference>
<organism evidence="3 4">
    <name type="scientific">Koribacter versatilis (strain Ellin345)</name>
    <dbReference type="NCBI Taxonomy" id="204669"/>
    <lineage>
        <taxon>Bacteria</taxon>
        <taxon>Pseudomonadati</taxon>
        <taxon>Acidobacteriota</taxon>
        <taxon>Terriglobia</taxon>
        <taxon>Terriglobales</taxon>
        <taxon>Candidatus Korobacteraceae</taxon>
        <taxon>Candidatus Korobacter</taxon>
    </lineage>
</organism>
<keyword evidence="3" id="KW-0645">Protease</keyword>
<dbReference type="Gene3D" id="1.10.390.10">
    <property type="entry name" value="Neutral Protease Domain 2"/>
    <property type="match status" value="1"/>
</dbReference>
<dbReference type="PROSITE" id="PS51257">
    <property type="entry name" value="PROKAR_LIPOPROTEIN"/>
    <property type="match status" value="1"/>
</dbReference>
<evidence type="ECO:0000313" key="4">
    <source>
        <dbReference type="Proteomes" id="UP000002432"/>
    </source>
</evidence>
<dbReference type="PANTHER" id="PTHR11533:SF174">
    <property type="entry name" value="PUROMYCIN-SENSITIVE AMINOPEPTIDASE-RELATED"/>
    <property type="match status" value="1"/>
</dbReference>
<dbReference type="PANTHER" id="PTHR11533">
    <property type="entry name" value="PROTEASE M1 ZINC METALLOPROTEASE"/>
    <property type="match status" value="1"/>
</dbReference>
<dbReference type="eggNOG" id="COG0308">
    <property type="taxonomic scope" value="Bacteria"/>
</dbReference>